<sequence>MLMSKVIFVWTSCCAFLFLLVLKLDEIVYWNWFIIFIPMWSFDFMLFITSILYMSRKFTHIIGQHNVEGRFNQTLTLSFILWKLIAQIILCLSLEGYLTTLLDSFSQSNVINQTTTSNQTGNSTAVKTRLVYAVFPIWTTMVVCLLIVCTQIVNPRLTGIWSFCSNNQPFDGHHERRKTTKDQRFKGFCNELKSCWLIMLCICHFICVLFLCE</sequence>
<dbReference type="Proteomes" id="UP000050791">
    <property type="component" value="Unassembled WGS sequence"/>
</dbReference>
<keyword evidence="1" id="KW-0812">Transmembrane</keyword>
<dbReference type="WBParaSite" id="SMTH1_23630.3">
    <property type="protein sequence ID" value="SMTH1_23630.3"/>
    <property type="gene ID" value="SMTH1_23630"/>
</dbReference>
<feature type="transmembrane region" description="Helical" evidence="1">
    <location>
        <begin position="194"/>
        <end position="211"/>
    </location>
</feature>
<dbReference type="WBParaSite" id="SMTH1_23630.1">
    <property type="protein sequence ID" value="SMTH1_23630.1"/>
    <property type="gene ID" value="SMTH1_23630"/>
</dbReference>
<name>A0AA85B0I0_9TREM</name>
<dbReference type="AlphaFoldDB" id="A0AA85B0I0"/>
<evidence type="ECO:0000313" key="2">
    <source>
        <dbReference type="Proteomes" id="UP000050791"/>
    </source>
</evidence>
<dbReference type="WBParaSite" id="SMTH1_23630.4">
    <property type="protein sequence ID" value="SMTH1_23630.4"/>
    <property type="gene ID" value="SMTH1_23630"/>
</dbReference>
<keyword evidence="1" id="KW-0472">Membrane</keyword>
<evidence type="ECO:0000313" key="4">
    <source>
        <dbReference type="WBParaSite" id="SMTH1_23630.2"/>
    </source>
</evidence>
<feature type="transmembrane region" description="Helical" evidence="1">
    <location>
        <begin position="33"/>
        <end position="54"/>
    </location>
</feature>
<evidence type="ECO:0000256" key="1">
    <source>
        <dbReference type="SAM" id="Phobius"/>
    </source>
</evidence>
<proteinExistence type="predicted"/>
<dbReference type="WBParaSite" id="SMTH1_23630.2">
    <property type="protein sequence ID" value="SMTH1_23630.2"/>
    <property type="gene ID" value="SMTH1_23630"/>
</dbReference>
<keyword evidence="1" id="KW-1133">Transmembrane helix</keyword>
<evidence type="ECO:0000313" key="3">
    <source>
        <dbReference type="WBParaSite" id="SMTH1_23630.1"/>
    </source>
</evidence>
<accession>A0AA85B0I0</accession>
<reference evidence="3 4" key="1">
    <citation type="submission" date="2023-11" db="UniProtKB">
        <authorList>
            <consortium name="WormBaseParasite"/>
        </authorList>
    </citation>
    <scope>IDENTIFICATION</scope>
</reference>
<feature type="transmembrane region" description="Helical" evidence="1">
    <location>
        <begin position="130"/>
        <end position="153"/>
    </location>
</feature>
<organism evidence="2 5">
    <name type="scientific">Schistosoma mattheei</name>
    <dbReference type="NCBI Taxonomy" id="31246"/>
    <lineage>
        <taxon>Eukaryota</taxon>
        <taxon>Metazoa</taxon>
        <taxon>Spiralia</taxon>
        <taxon>Lophotrochozoa</taxon>
        <taxon>Platyhelminthes</taxon>
        <taxon>Trematoda</taxon>
        <taxon>Digenea</taxon>
        <taxon>Strigeidida</taxon>
        <taxon>Schistosomatoidea</taxon>
        <taxon>Schistosomatidae</taxon>
        <taxon>Schistosoma</taxon>
    </lineage>
</organism>
<evidence type="ECO:0000313" key="5">
    <source>
        <dbReference type="WBParaSite" id="SMTH1_23630.3"/>
    </source>
</evidence>
<protein>
    <submittedName>
        <fullName evidence="3 4">Uncharacterized protein</fullName>
    </submittedName>
</protein>